<name>A0ABT1H4A4_9NOCA</name>
<dbReference type="Pfam" id="PF17240">
    <property type="entry name" value="DUF5313"/>
    <property type="match status" value="1"/>
</dbReference>
<feature type="transmembrane region" description="Helical" evidence="1">
    <location>
        <begin position="42"/>
        <end position="61"/>
    </location>
</feature>
<comment type="caution">
    <text evidence="2">The sequence shown here is derived from an EMBL/GenBank/DDBJ whole genome shotgun (WGS) entry which is preliminary data.</text>
</comment>
<feature type="transmembrane region" description="Helical" evidence="1">
    <location>
        <begin position="67"/>
        <end position="88"/>
    </location>
</feature>
<evidence type="ECO:0000313" key="3">
    <source>
        <dbReference type="Proteomes" id="UP001205740"/>
    </source>
</evidence>
<dbReference type="RefSeq" id="WP_253655646.1">
    <property type="nucleotide sequence ID" value="NZ_BAAAOE010000005.1"/>
</dbReference>
<organism evidence="2 3">
    <name type="scientific">Williamsia serinedens</name>
    <dbReference type="NCBI Taxonomy" id="391736"/>
    <lineage>
        <taxon>Bacteria</taxon>
        <taxon>Bacillati</taxon>
        <taxon>Actinomycetota</taxon>
        <taxon>Actinomycetes</taxon>
        <taxon>Mycobacteriales</taxon>
        <taxon>Nocardiaceae</taxon>
        <taxon>Williamsia</taxon>
    </lineage>
</organism>
<evidence type="ECO:0008006" key="4">
    <source>
        <dbReference type="Google" id="ProtNLM"/>
    </source>
</evidence>
<keyword evidence="1" id="KW-1133">Transmembrane helix</keyword>
<gene>
    <name evidence="2" type="ORF">LX12_003277</name>
</gene>
<dbReference type="EMBL" id="JAMTCG010000006">
    <property type="protein sequence ID" value="MCP2162073.1"/>
    <property type="molecule type" value="Genomic_DNA"/>
</dbReference>
<dbReference type="Proteomes" id="UP001205740">
    <property type="component" value="Unassembled WGS sequence"/>
</dbReference>
<evidence type="ECO:0000256" key="1">
    <source>
        <dbReference type="SAM" id="Phobius"/>
    </source>
</evidence>
<keyword evidence="1" id="KW-0812">Transmembrane</keyword>
<keyword evidence="1" id="KW-0472">Membrane</keyword>
<sequence>MRAARPPLWRMIPYAYGARLDPQYSRWVTHDLAGRGAGARMVARWAVPCLVLLTPFLVLPADAIVKAMLTLPILMPYVYFSIALNRVYRRHRLAQHGLDPALVDARERARNSRSEQEYLAKYRGA</sequence>
<protein>
    <recommendedName>
        <fullName evidence="4">DUF5313 domain-containing protein</fullName>
    </recommendedName>
</protein>
<dbReference type="InterPro" id="IPR035197">
    <property type="entry name" value="DUF5313"/>
</dbReference>
<reference evidence="2 3" key="1">
    <citation type="submission" date="2022-06" db="EMBL/GenBank/DDBJ databases">
        <title>Genomic Encyclopedia of Archaeal and Bacterial Type Strains, Phase II (KMG-II): from individual species to whole genera.</title>
        <authorList>
            <person name="Goeker M."/>
        </authorList>
    </citation>
    <scope>NUCLEOTIDE SEQUENCE [LARGE SCALE GENOMIC DNA]</scope>
    <source>
        <strain evidence="2 3">DSM 45037</strain>
    </source>
</reference>
<keyword evidence="3" id="KW-1185">Reference proteome</keyword>
<evidence type="ECO:0000313" key="2">
    <source>
        <dbReference type="EMBL" id="MCP2162073.1"/>
    </source>
</evidence>
<accession>A0ABT1H4A4</accession>
<proteinExistence type="predicted"/>